<proteinExistence type="predicted"/>
<dbReference type="EMBL" id="LK032316">
    <property type="protein sequence ID" value="CDY33545.1"/>
    <property type="molecule type" value="Genomic_DNA"/>
</dbReference>
<gene>
    <name evidence="2" type="primary">BnaC02g26110D</name>
    <name evidence="2" type="ORF">GSBRNA2T00054815001</name>
</gene>
<accession>A0A078H4P3</accession>
<dbReference type="Proteomes" id="UP000028999">
    <property type="component" value="Unassembled WGS sequence"/>
</dbReference>
<protein>
    <submittedName>
        <fullName evidence="2">BnaC02g26110D protein</fullName>
    </submittedName>
</protein>
<evidence type="ECO:0000256" key="1">
    <source>
        <dbReference type="SAM" id="MobiDB-lite"/>
    </source>
</evidence>
<reference evidence="2 3" key="1">
    <citation type="journal article" date="2014" name="Science">
        <title>Plant genetics. Early allopolyploid evolution in the post-Neolithic Brassica napus oilseed genome.</title>
        <authorList>
            <person name="Chalhoub B."/>
            <person name="Denoeud F."/>
            <person name="Liu S."/>
            <person name="Parkin I.A."/>
            <person name="Tang H."/>
            <person name="Wang X."/>
            <person name="Chiquet J."/>
            <person name="Belcram H."/>
            <person name="Tong C."/>
            <person name="Samans B."/>
            <person name="Correa M."/>
            <person name="Da Silva C."/>
            <person name="Just J."/>
            <person name="Falentin C."/>
            <person name="Koh C.S."/>
            <person name="Le Clainche I."/>
            <person name="Bernard M."/>
            <person name="Bento P."/>
            <person name="Noel B."/>
            <person name="Labadie K."/>
            <person name="Alberti A."/>
            <person name="Charles M."/>
            <person name="Arnaud D."/>
            <person name="Guo H."/>
            <person name="Daviaud C."/>
            <person name="Alamery S."/>
            <person name="Jabbari K."/>
            <person name="Zhao M."/>
            <person name="Edger P.P."/>
            <person name="Chelaifa H."/>
            <person name="Tack D."/>
            <person name="Lassalle G."/>
            <person name="Mestiri I."/>
            <person name="Schnel N."/>
            <person name="Le Paslier M.C."/>
            <person name="Fan G."/>
            <person name="Renault V."/>
            <person name="Bayer P.E."/>
            <person name="Golicz A.A."/>
            <person name="Manoli S."/>
            <person name="Lee T.H."/>
            <person name="Thi V.H."/>
            <person name="Chalabi S."/>
            <person name="Hu Q."/>
            <person name="Fan C."/>
            <person name="Tollenaere R."/>
            <person name="Lu Y."/>
            <person name="Battail C."/>
            <person name="Shen J."/>
            <person name="Sidebottom C.H."/>
            <person name="Wang X."/>
            <person name="Canaguier A."/>
            <person name="Chauveau A."/>
            <person name="Berard A."/>
            <person name="Deniot G."/>
            <person name="Guan M."/>
            <person name="Liu Z."/>
            <person name="Sun F."/>
            <person name="Lim Y.P."/>
            <person name="Lyons E."/>
            <person name="Town C.D."/>
            <person name="Bancroft I."/>
            <person name="Wang X."/>
            <person name="Meng J."/>
            <person name="Ma J."/>
            <person name="Pires J.C."/>
            <person name="King G.J."/>
            <person name="Brunel D."/>
            <person name="Delourme R."/>
            <person name="Renard M."/>
            <person name="Aury J.M."/>
            <person name="Adams K.L."/>
            <person name="Batley J."/>
            <person name="Snowdon R.J."/>
            <person name="Tost J."/>
            <person name="Edwards D."/>
            <person name="Zhou Y."/>
            <person name="Hua W."/>
            <person name="Sharpe A.G."/>
            <person name="Paterson A.H."/>
            <person name="Guan C."/>
            <person name="Wincker P."/>
        </authorList>
    </citation>
    <scope>NUCLEOTIDE SEQUENCE [LARGE SCALE GENOMIC DNA]</scope>
    <source>
        <strain evidence="3">cv. Darmor-bzh</strain>
    </source>
</reference>
<feature type="region of interest" description="Disordered" evidence="1">
    <location>
        <begin position="299"/>
        <end position="333"/>
    </location>
</feature>
<evidence type="ECO:0000313" key="3">
    <source>
        <dbReference type="Proteomes" id="UP000028999"/>
    </source>
</evidence>
<sequence length="441" mass="50218">MDLPALPQRVYTLGEEPPALKSISYHTDDSKLFTALRRALNDAEYEELKESKLGVFIKFKEMNFGWASRLVHYMLSFQLNIKKKVKVMKEMAAFWEMMGVDVDARPTTEHIKAAFGRCEEWSREDRMRLGYLAIFTRFIEGRKYSTATRASLARLVWAYFALPEFGANYGHPLPNRPSPLMLAYNGGKGCRFFKEAISRQTSVINFVQKDFAEMFPRWDFDVEDPAAENIIKVMFNAKANWNWTMNCLEVTVPRNKARKVASVQASKVPSAEARAEARSEASTEIKLLRDRIEAVEKKVGMTKKGTASNELQMTTSNPEKRGHGPGVKPSSSKDLSLVIANEPEEKPPEHSGEPSVLVLDKEVPTDLDLQKGENKRQRKRNAAMAHVCGKKFEFDLVTLLPHLSHQGYDPFAPYDKKMSEVLTDRVKLDPYFKNTYGQKTT</sequence>
<name>A0A078H4P3_BRANA</name>
<organism evidence="2 3">
    <name type="scientific">Brassica napus</name>
    <name type="common">Rape</name>
    <dbReference type="NCBI Taxonomy" id="3708"/>
    <lineage>
        <taxon>Eukaryota</taxon>
        <taxon>Viridiplantae</taxon>
        <taxon>Streptophyta</taxon>
        <taxon>Embryophyta</taxon>
        <taxon>Tracheophyta</taxon>
        <taxon>Spermatophyta</taxon>
        <taxon>Magnoliopsida</taxon>
        <taxon>eudicotyledons</taxon>
        <taxon>Gunneridae</taxon>
        <taxon>Pentapetalae</taxon>
        <taxon>rosids</taxon>
        <taxon>malvids</taxon>
        <taxon>Brassicales</taxon>
        <taxon>Brassicaceae</taxon>
        <taxon>Brassiceae</taxon>
        <taxon>Brassica</taxon>
    </lineage>
</organism>
<feature type="compositionally biased region" description="Polar residues" evidence="1">
    <location>
        <begin position="305"/>
        <end position="317"/>
    </location>
</feature>
<evidence type="ECO:0000313" key="2">
    <source>
        <dbReference type="EMBL" id="CDY33545.1"/>
    </source>
</evidence>
<dbReference type="PaxDb" id="3708-A0A078H4P3"/>
<dbReference type="Gramene" id="CDY33545">
    <property type="protein sequence ID" value="CDY33545"/>
    <property type="gene ID" value="GSBRNA2T00054815001"/>
</dbReference>
<keyword evidence="3" id="KW-1185">Reference proteome</keyword>
<dbReference type="AlphaFoldDB" id="A0A078H4P3"/>